<dbReference type="AlphaFoldDB" id="A0A7Y0E1L4"/>
<organism evidence="2 3">
    <name type="scientific">Pacificispira spongiicola</name>
    <dbReference type="NCBI Taxonomy" id="2729598"/>
    <lineage>
        <taxon>Bacteria</taxon>
        <taxon>Pseudomonadati</taxon>
        <taxon>Pseudomonadota</taxon>
        <taxon>Alphaproteobacteria</taxon>
        <taxon>Rhodospirillales</taxon>
        <taxon>Rhodospirillaceae</taxon>
        <taxon>Pacificispira</taxon>
    </lineage>
</organism>
<accession>A0A7Y0E1L4</accession>
<dbReference type="SUPFAM" id="SSF52540">
    <property type="entry name" value="P-loop containing nucleoside triphosphate hydrolases"/>
    <property type="match status" value="1"/>
</dbReference>
<dbReference type="Gene3D" id="3.40.50.300">
    <property type="entry name" value="P-loop containing nucleotide triphosphate hydrolases"/>
    <property type="match status" value="1"/>
</dbReference>
<dbReference type="PANTHER" id="PTHR10605:SF56">
    <property type="entry name" value="BIFUNCTIONAL HEPARAN SULFATE N-DEACETYLASE_N-SULFOTRANSFERASE"/>
    <property type="match status" value="1"/>
</dbReference>
<dbReference type="PANTHER" id="PTHR10605">
    <property type="entry name" value="HEPARAN SULFATE SULFOTRANSFERASE"/>
    <property type="match status" value="1"/>
</dbReference>
<sequence length="300" mass="34613">MTLPQVLGIGFPKAATTFLSDILSRHPEVCFSSKKETHFFELNETRDMDRPNAESIYSGFFANHDPTRHKFAMEWTVTYITDDTVLDRIRAFYPEDPVFLLASRDPVRSFLSSYFYHRTISNDLHAARMSQAECLRTRPDVYVAPYMLATCYRRLRERFPTARVIVVPHGAIKRDADGTVGALYQALGLSPSDHSRDMPPSNVPYPYRSWQLDKIIRWTLVKIYGNRRTKSLYSRSDNEKPRLMRFLHGLNRGTYGFEPGVEEEVRERLLPDFADFVSLVTNDENTLVLGSRDDITEGLV</sequence>
<gene>
    <name evidence="2" type="ORF">HH303_13840</name>
</gene>
<name>A0A7Y0E1L4_9PROT</name>
<evidence type="ECO:0000256" key="1">
    <source>
        <dbReference type="ARBA" id="ARBA00022679"/>
    </source>
</evidence>
<dbReference type="Pfam" id="PF13469">
    <property type="entry name" value="Sulfotransfer_3"/>
    <property type="match status" value="1"/>
</dbReference>
<dbReference type="EMBL" id="JABBNT010000004">
    <property type="protein sequence ID" value="NMM45572.1"/>
    <property type="molecule type" value="Genomic_DNA"/>
</dbReference>
<keyword evidence="3" id="KW-1185">Reference proteome</keyword>
<proteinExistence type="predicted"/>
<dbReference type="GO" id="GO:0008146">
    <property type="term" value="F:sulfotransferase activity"/>
    <property type="evidence" value="ECO:0007669"/>
    <property type="project" value="InterPro"/>
</dbReference>
<dbReference type="RefSeq" id="WP_169625960.1">
    <property type="nucleotide sequence ID" value="NZ_JABBNT010000004.1"/>
</dbReference>
<evidence type="ECO:0000313" key="2">
    <source>
        <dbReference type="EMBL" id="NMM45572.1"/>
    </source>
</evidence>
<protein>
    <submittedName>
        <fullName evidence="2">Sulfotransferase</fullName>
    </submittedName>
</protein>
<dbReference type="InterPro" id="IPR027417">
    <property type="entry name" value="P-loop_NTPase"/>
</dbReference>
<reference evidence="2 3" key="1">
    <citation type="submission" date="2020-04" db="EMBL/GenBank/DDBJ databases">
        <title>Rhodospirillaceae bacterium KN72 isolated from deep sea.</title>
        <authorList>
            <person name="Zhang D.-C."/>
        </authorList>
    </citation>
    <scope>NUCLEOTIDE SEQUENCE [LARGE SCALE GENOMIC DNA]</scope>
    <source>
        <strain evidence="2 3">KN72</strain>
    </source>
</reference>
<comment type="caution">
    <text evidence="2">The sequence shown here is derived from an EMBL/GenBank/DDBJ whole genome shotgun (WGS) entry which is preliminary data.</text>
</comment>
<keyword evidence="1 2" id="KW-0808">Transferase</keyword>
<dbReference type="InterPro" id="IPR037359">
    <property type="entry name" value="NST/OST"/>
</dbReference>
<evidence type="ECO:0000313" key="3">
    <source>
        <dbReference type="Proteomes" id="UP000539372"/>
    </source>
</evidence>
<dbReference type="Proteomes" id="UP000539372">
    <property type="component" value="Unassembled WGS sequence"/>
</dbReference>